<keyword evidence="1" id="KW-0175">Coiled coil</keyword>
<keyword evidence="2" id="KW-1133">Transmembrane helix</keyword>
<name>A0A4Q1CGW9_9BACT</name>
<evidence type="ECO:0000313" key="3">
    <source>
        <dbReference type="EMBL" id="RXK59418.1"/>
    </source>
</evidence>
<sequence>MPVTLLAIEISVFEIAMFQIGALVLGFVIHYFWSMRHGNQFDQELDVKKFEKEAYDWRMKYYNILEQQKDSGEHLQKELASVQQSEQALMEEIEELNDLIKELKQRPQQVIVETVTATSSGADVSPAAYLAQLKKAQDDLLQHNQSISQLLNQVDLLEKVEQKHQDTLQQNQYLNEQLTILRRSLAEKEGELNTIRQQTVLTQEMKNRLETAYDEFNEIQSKLMKVEQQLSVPQTNALRYDELEEANHLLSVELNDLRSKQRELVEENSRLSQHVIEMESKLKEANLQRQQLSKRNDFLEELNKDLQQVSDHNKKLESQLSRLSEIEAMLARISSGQNQ</sequence>
<protein>
    <submittedName>
        <fullName evidence="3">Uncharacterized protein</fullName>
    </submittedName>
</protein>
<keyword evidence="4" id="KW-1185">Reference proteome</keyword>
<evidence type="ECO:0000313" key="4">
    <source>
        <dbReference type="Proteomes" id="UP000290204"/>
    </source>
</evidence>
<accession>A0A4Q1CGW9</accession>
<comment type="caution">
    <text evidence="3">The sequence shown here is derived from an EMBL/GenBank/DDBJ whole genome shotgun (WGS) entry which is preliminary data.</text>
</comment>
<evidence type="ECO:0000256" key="2">
    <source>
        <dbReference type="SAM" id="Phobius"/>
    </source>
</evidence>
<evidence type="ECO:0000256" key="1">
    <source>
        <dbReference type="SAM" id="Coils"/>
    </source>
</evidence>
<keyword evidence="2" id="KW-0472">Membrane</keyword>
<dbReference type="RefSeq" id="WP_129131721.1">
    <property type="nucleotide sequence ID" value="NZ_SDHW01000004.1"/>
</dbReference>
<feature type="coiled-coil region" evidence="1">
    <location>
        <begin position="133"/>
        <end position="326"/>
    </location>
</feature>
<keyword evidence="2" id="KW-0812">Transmembrane</keyword>
<gene>
    <name evidence="3" type="ORF">ESA94_14895</name>
</gene>
<dbReference type="EMBL" id="SDHW01000004">
    <property type="protein sequence ID" value="RXK59418.1"/>
    <property type="molecule type" value="Genomic_DNA"/>
</dbReference>
<reference evidence="3 4" key="1">
    <citation type="submission" date="2019-01" db="EMBL/GenBank/DDBJ databases">
        <title>Lacibacter sp. strain TTM-7.</title>
        <authorList>
            <person name="Chen W.-M."/>
        </authorList>
    </citation>
    <scope>NUCLEOTIDE SEQUENCE [LARGE SCALE GENOMIC DNA]</scope>
    <source>
        <strain evidence="3 4">TTM-7</strain>
    </source>
</reference>
<proteinExistence type="predicted"/>
<dbReference type="Proteomes" id="UP000290204">
    <property type="component" value="Unassembled WGS sequence"/>
</dbReference>
<feature type="transmembrane region" description="Helical" evidence="2">
    <location>
        <begin position="12"/>
        <end position="33"/>
    </location>
</feature>
<dbReference type="AlphaFoldDB" id="A0A4Q1CGW9"/>
<dbReference type="OrthoDB" id="680442at2"/>
<organism evidence="3 4">
    <name type="scientific">Lacibacter luteus</name>
    <dbReference type="NCBI Taxonomy" id="2508719"/>
    <lineage>
        <taxon>Bacteria</taxon>
        <taxon>Pseudomonadati</taxon>
        <taxon>Bacteroidota</taxon>
        <taxon>Chitinophagia</taxon>
        <taxon>Chitinophagales</taxon>
        <taxon>Chitinophagaceae</taxon>
        <taxon>Lacibacter</taxon>
    </lineage>
</organism>
<feature type="coiled-coil region" evidence="1">
    <location>
        <begin position="65"/>
        <end position="106"/>
    </location>
</feature>